<keyword evidence="3" id="KW-1185">Reference proteome</keyword>
<protein>
    <submittedName>
        <fullName evidence="2">YbaB/EbfC family nucleoid-associated protein</fullName>
    </submittedName>
</protein>
<feature type="compositionally biased region" description="Basic and acidic residues" evidence="1">
    <location>
        <begin position="134"/>
        <end position="146"/>
    </location>
</feature>
<organism evidence="2 3">
    <name type="scientific">Amycolatopsis rhizosphaerae</name>
    <dbReference type="NCBI Taxonomy" id="2053003"/>
    <lineage>
        <taxon>Bacteria</taxon>
        <taxon>Bacillati</taxon>
        <taxon>Actinomycetota</taxon>
        <taxon>Actinomycetes</taxon>
        <taxon>Pseudonocardiales</taxon>
        <taxon>Pseudonocardiaceae</taxon>
        <taxon>Amycolatopsis</taxon>
    </lineage>
</organism>
<dbReference type="InterPro" id="IPR004401">
    <property type="entry name" value="YbaB/EbfC"/>
</dbReference>
<comment type="caution">
    <text evidence="2">The sequence shown here is derived from an EMBL/GenBank/DDBJ whole genome shotgun (WGS) entry which is preliminary data.</text>
</comment>
<evidence type="ECO:0000313" key="2">
    <source>
        <dbReference type="EMBL" id="TVT58650.1"/>
    </source>
</evidence>
<dbReference type="Gene3D" id="3.30.1310.10">
    <property type="entry name" value="Nucleoid-associated protein YbaB-like domain"/>
    <property type="match status" value="1"/>
</dbReference>
<dbReference type="GO" id="GO:0003677">
    <property type="term" value="F:DNA binding"/>
    <property type="evidence" value="ECO:0007669"/>
    <property type="project" value="InterPro"/>
</dbReference>
<dbReference type="AlphaFoldDB" id="A0A558DCA7"/>
<dbReference type="SUPFAM" id="SSF82607">
    <property type="entry name" value="YbaB-like"/>
    <property type="match status" value="1"/>
</dbReference>
<name>A0A558DCA7_9PSEU</name>
<dbReference type="RefSeq" id="WP_144586344.1">
    <property type="nucleotide sequence ID" value="NZ_VJWX01000037.1"/>
</dbReference>
<dbReference type="EMBL" id="VJWX01000037">
    <property type="protein sequence ID" value="TVT58650.1"/>
    <property type="molecule type" value="Genomic_DNA"/>
</dbReference>
<evidence type="ECO:0000256" key="1">
    <source>
        <dbReference type="SAM" id="MobiDB-lite"/>
    </source>
</evidence>
<dbReference type="Proteomes" id="UP000320011">
    <property type="component" value="Unassembled WGS sequence"/>
</dbReference>
<dbReference type="InterPro" id="IPR036894">
    <property type="entry name" value="YbaB-like_sf"/>
</dbReference>
<dbReference type="OrthoDB" id="3625992at2"/>
<dbReference type="Pfam" id="PF02575">
    <property type="entry name" value="YbaB_DNA_bd"/>
    <property type="match status" value="1"/>
</dbReference>
<accession>A0A558DCA7</accession>
<reference evidence="2 3" key="2">
    <citation type="submission" date="2019-08" db="EMBL/GenBank/DDBJ databases">
        <title>Amycolatopsis acidicola sp. nov., isolated from peat swamp forest soil.</title>
        <authorList>
            <person name="Srisuk N."/>
        </authorList>
    </citation>
    <scope>NUCLEOTIDE SEQUENCE [LARGE SCALE GENOMIC DNA]</scope>
    <source>
        <strain evidence="2 3">TBRC 6029</strain>
    </source>
</reference>
<reference evidence="2 3" key="1">
    <citation type="submission" date="2019-07" db="EMBL/GenBank/DDBJ databases">
        <authorList>
            <person name="Duangmal K."/>
            <person name="Teo W.F.A."/>
        </authorList>
    </citation>
    <scope>NUCLEOTIDE SEQUENCE [LARGE SCALE GENOMIC DNA]</scope>
    <source>
        <strain evidence="2 3">TBRC 6029</strain>
    </source>
</reference>
<proteinExistence type="predicted"/>
<feature type="region of interest" description="Disordered" evidence="1">
    <location>
        <begin position="124"/>
        <end position="146"/>
    </location>
</feature>
<sequence length="146" mass="16330">MVEFSASSEVSSQAVNPVFQDMLEQLRKTARSIPETQRRMMAVTGVAWSPDRMVKAVVGPRGQLVDLEIDPRVFRRPDAAQLRATILAASTAAVGEVTARMREIMEEQFPPEFAELRDGLLPERTGAAANPYRPDAEIYAERKEQR</sequence>
<evidence type="ECO:0000313" key="3">
    <source>
        <dbReference type="Proteomes" id="UP000320011"/>
    </source>
</evidence>
<gene>
    <name evidence="2" type="ORF">FNH05_06395</name>
</gene>